<organism evidence="5 6">
    <name type="scientific">Mycolicibacterium fluoranthenivorans</name>
    <dbReference type="NCBI Taxonomy" id="258505"/>
    <lineage>
        <taxon>Bacteria</taxon>
        <taxon>Bacillati</taxon>
        <taxon>Actinomycetota</taxon>
        <taxon>Actinomycetes</taxon>
        <taxon>Mycobacteriales</taxon>
        <taxon>Mycobacteriaceae</taxon>
        <taxon>Mycolicibacterium</taxon>
    </lineage>
</organism>
<proteinExistence type="inferred from homology"/>
<dbReference type="AlphaFoldDB" id="A0A7G8PHP6"/>
<protein>
    <submittedName>
        <fullName evidence="5">EamA family transporter</fullName>
    </submittedName>
</protein>
<evidence type="ECO:0000259" key="4">
    <source>
        <dbReference type="Pfam" id="PF00892"/>
    </source>
</evidence>
<feature type="transmembrane region" description="Helical" evidence="3">
    <location>
        <begin position="69"/>
        <end position="89"/>
    </location>
</feature>
<dbReference type="KEGG" id="mflu:HZU40_06000"/>
<feature type="transmembrane region" description="Helical" evidence="3">
    <location>
        <begin position="233"/>
        <end position="253"/>
    </location>
</feature>
<dbReference type="RefSeq" id="WP_187097864.1">
    <property type="nucleotide sequence ID" value="NZ_CP059894.1"/>
</dbReference>
<evidence type="ECO:0000256" key="3">
    <source>
        <dbReference type="SAM" id="Phobius"/>
    </source>
</evidence>
<feature type="transmembrane region" description="Helical" evidence="3">
    <location>
        <begin position="259"/>
        <end position="278"/>
    </location>
</feature>
<feature type="domain" description="EamA" evidence="4">
    <location>
        <begin position="145"/>
        <end position="271"/>
    </location>
</feature>
<dbReference type="InterPro" id="IPR037185">
    <property type="entry name" value="EmrE-like"/>
</dbReference>
<feature type="transmembrane region" description="Helical" evidence="3">
    <location>
        <begin position="144"/>
        <end position="163"/>
    </location>
</feature>
<name>A0A7G8PHP6_9MYCO</name>
<feature type="transmembrane region" description="Helical" evidence="3">
    <location>
        <begin position="175"/>
        <end position="193"/>
    </location>
</feature>
<dbReference type="GO" id="GO:0016020">
    <property type="term" value="C:membrane"/>
    <property type="evidence" value="ECO:0007669"/>
    <property type="project" value="InterPro"/>
</dbReference>
<evidence type="ECO:0000256" key="2">
    <source>
        <dbReference type="SAM" id="MobiDB-lite"/>
    </source>
</evidence>
<reference evidence="5 6" key="1">
    <citation type="submission" date="2020-07" db="EMBL/GenBank/DDBJ databases">
        <title>Draft genome sequence of four isobutane-metabolizing strains capable of cometabolically degrading diverse ether contaminants.</title>
        <authorList>
            <person name="Chen W."/>
            <person name="Faulkner N."/>
            <person name="Smith C."/>
            <person name="Hyman M."/>
        </authorList>
    </citation>
    <scope>NUCLEOTIDE SEQUENCE [LARGE SCALE GENOMIC DNA]</scope>
    <source>
        <strain evidence="5 6">2A</strain>
    </source>
</reference>
<sequence>MISKPAGPVPAWTLALGAVFSVQLAAALSVDLIAAVGPAGTAWLRLTAGAVILLAVARPPLREIRRADVPGLLALGIASGLMGIAFLAAIERIPLGTAVAIEFLGPLTVAAARGHTRRALLWPATALVGVVLLTEPWSGSVDGVGVAWAIGAGIGWATYILLTQRVGDRYSGIKGLTITVPIAALTTAFVGIPQASGNLTVTIVAASVGLALMFPVLTFTLEMAALRRMTHTAFGTLMALEPAAGVLFGLVVLQQNPAIIQIVGVVLVILAGAAAQYGGSRTPPHRTKGTQPNTLS</sequence>
<gene>
    <name evidence="5" type="ORF">HZU40_06000</name>
</gene>
<dbReference type="Proteomes" id="UP000515498">
    <property type="component" value="Chromosome"/>
</dbReference>
<accession>A0A7G8PHP6</accession>
<evidence type="ECO:0000313" key="5">
    <source>
        <dbReference type="EMBL" id="QNJ93862.1"/>
    </source>
</evidence>
<dbReference type="Pfam" id="PF00892">
    <property type="entry name" value="EamA"/>
    <property type="match status" value="1"/>
</dbReference>
<keyword evidence="3" id="KW-0472">Membrane</keyword>
<keyword evidence="3" id="KW-1133">Transmembrane helix</keyword>
<evidence type="ECO:0000256" key="1">
    <source>
        <dbReference type="ARBA" id="ARBA00007362"/>
    </source>
</evidence>
<feature type="region of interest" description="Disordered" evidence="2">
    <location>
        <begin position="277"/>
        <end position="296"/>
    </location>
</feature>
<feature type="transmembrane region" description="Helical" evidence="3">
    <location>
        <begin position="95"/>
        <end position="112"/>
    </location>
</feature>
<keyword evidence="3" id="KW-0812">Transmembrane</keyword>
<dbReference type="EMBL" id="CP059894">
    <property type="protein sequence ID" value="QNJ93862.1"/>
    <property type="molecule type" value="Genomic_DNA"/>
</dbReference>
<dbReference type="InterPro" id="IPR000620">
    <property type="entry name" value="EamA_dom"/>
</dbReference>
<dbReference type="SUPFAM" id="SSF103481">
    <property type="entry name" value="Multidrug resistance efflux transporter EmrE"/>
    <property type="match status" value="1"/>
</dbReference>
<evidence type="ECO:0000313" key="6">
    <source>
        <dbReference type="Proteomes" id="UP000515498"/>
    </source>
</evidence>
<feature type="transmembrane region" description="Helical" evidence="3">
    <location>
        <begin position="199"/>
        <end position="221"/>
    </location>
</feature>
<comment type="similarity">
    <text evidence="1">Belongs to the EamA transporter family.</text>
</comment>
<feature type="transmembrane region" description="Helical" evidence="3">
    <location>
        <begin position="37"/>
        <end position="57"/>
    </location>
</feature>
<feature type="transmembrane region" description="Helical" evidence="3">
    <location>
        <begin position="119"/>
        <end position="138"/>
    </location>
</feature>